<dbReference type="GO" id="GO:0006281">
    <property type="term" value="P:DNA repair"/>
    <property type="evidence" value="ECO:0007669"/>
    <property type="project" value="InterPro"/>
</dbReference>
<feature type="domain" description="Transcription-repair-coupling factor C-terminal" evidence="1">
    <location>
        <begin position="28"/>
        <end position="89"/>
    </location>
</feature>
<reference evidence="2 3" key="1">
    <citation type="submission" date="2019-08" db="EMBL/GenBank/DDBJ databases">
        <title>Seonamhaeicola sediminis sp. nov., isolated from marine sediment.</title>
        <authorList>
            <person name="Cao W.R."/>
        </authorList>
    </citation>
    <scope>NUCLEOTIDE SEQUENCE [LARGE SCALE GENOMIC DNA]</scope>
    <source>
        <strain evidence="2 3">B011</strain>
    </source>
</reference>
<feature type="non-terminal residue" evidence="2">
    <location>
        <position position="1"/>
    </location>
</feature>
<dbReference type="Pfam" id="PF03461">
    <property type="entry name" value="TRCF"/>
    <property type="match status" value="1"/>
</dbReference>
<accession>A0A5D0HWS1</accession>
<evidence type="ECO:0000313" key="3">
    <source>
        <dbReference type="Proteomes" id="UP000323930"/>
    </source>
</evidence>
<protein>
    <recommendedName>
        <fullName evidence="1">Transcription-repair-coupling factor C-terminal domain-containing protein</fullName>
    </recommendedName>
</protein>
<name>A0A5D0HWS1_9FLAO</name>
<evidence type="ECO:0000313" key="2">
    <source>
        <dbReference type="EMBL" id="TYA75825.1"/>
    </source>
</evidence>
<dbReference type="InterPro" id="IPR005118">
    <property type="entry name" value="TRCF_C"/>
</dbReference>
<dbReference type="Proteomes" id="UP000323930">
    <property type="component" value="Unassembled WGS sequence"/>
</dbReference>
<organism evidence="2 3">
    <name type="scientific">Seonamhaeicola marinus</name>
    <dbReference type="NCBI Taxonomy" id="1912246"/>
    <lineage>
        <taxon>Bacteria</taxon>
        <taxon>Pseudomonadati</taxon>
        <taxon>Bacteroidota</taxon>
        <taxon>Flavobacteriia</taxon>
        <taxon>Flavobacteriales</taxon>
        <taxon>Flavobacteriaceae</taxon>
    </lineage>
</organism>
<dbReference type="OrthoDB" id="9804325at2"/>
<dbReference type="RefSeq" id="WP_148542258.1">
    <property type="nucleotide sequence ID" value="NZ_VSDQ01000673.1"/>
</dbReference>
<feature type="non-terminal residue" evidence="2">
    <location>
        <position position="89"/>
    </location>
</feature>
<proteinExistence type="predicted"/>
<gene>
    <name evidence="2" type="ORF">FUA24_11120</name>
</gene>
<evidence type="ECO:0000259" key="1">
    <source>
        <dbReference type="SMART" id="SM00982"/>
    </source>
</evidence>
<dbReference type="AlphaFoldDB" id="A0A5D0HWS1"/>
<sequence>EELKENEFKDLYDTPEENKTYVKDVTIDTDFELLFPDSYINNIAERLSLYTKLNELETEEELTRFENDLIDRFGELPPQVTDLLNSVKI</sequence>
<keyword evidence="3" id="KW-1185">Reference proteome</keyword>
<dbReference type="SMART" id="SM00982">
    <property type="entry name" value="TRCF"/>
    <property type="match status" value="1"/>
</dbReference>
<dbReference type="SUPFAM" id="SSF143517">
    <property type="entry name" value="TRCF domain-like"/>
    <property type="match status" value="1"/>
</dbReference>
<dbReference type="EMBL" id="VSDQ01000673">
    <property type="protein sequence ID" value="TYA75825.1"/>
    <property type="molecule type" value="Genomic_DNA"/>
</dbReference>
<dbReference type="InterPro" id="IPR037235">
    <property type="entry name" value="TRCF-like_C_D7"/>
</dbReference>
<dbReference type="Gene3D" id="3.90.1150.50">
    <property type="entry name" value="Transcription-repair-coupling factor, D7 domain"/>
    <property type="match status" value="1"/>
</dbReference>
<comment type="caution">
    <text evidence="2">The sequence shown here is derived from an EMBL/GenBank/DDBJ whole genome shotgun (WGS) entry which is preliminary data.</text>
</comment>